<evidence type="ECO:0000256" key="2">
    <source>
        <dbReference type="SAM" id="MobiDB-lite"/>
    </source>
</evidence>
<reference evidence="5 6" key="1">
    <citation type="journal article" date="2021" name="Int. J. Syst. Evol. Microbiol.">
        <title>Salipiger mangrovisoli sp. nov., isolated from mangrove soil and the proposal for the reclassification of Paraphaeobacter pallidus as Salipiger pallidus comb. nov.</title>
        <authorList>
            <person name="Du J."/>
            <person name="Liu Y."/>
            <person name="Pei T."/>
            <person name="Deng M.R."/>
            <person name="Zhu H."/>
        </authorList>
    </citation>
    <scope>NUCLEOTIDE SEQUENCE [LARGE SCALE GENOMIC DNA]</scope>
    <source>
        <strain evidence="5 6">6D45A</strain>
    </source>
</reference>
<proteinExistence type="predicted"/>
<gene>
    <name evidence="5" type="ORF">IQ782_27180</name>
</gene>
<dbReference type="PIRSF" id="PIRSF036615">
    <property type="entry name" value="MHYT_LytTR"/>
    <property type="match status" value="1"/>
</dbReference>
<feature type="domain" description="MHYT" evidence="3">
    <location>
        <begin position="6"/>
        <end position="193"/>
    </location>
</feature>
<dbReference type="PROSITE" id="PS50924">
    <property type="entry name" value="MHYT"/>
    <property type="match status" value="1"/>
</dbReference>
<evidence type="ECO:0000313" key="6">
    <source>
        <dbReference type="Proteomes" id="UP000607796"/>
    </source>
</evidence>
<name>A0ABR9XA97_9RHOB</name>
<dbReference type="EMBL" id="JADFFK010000036">
    <property type="protein sequence ID" value="MBE9640539.1"/>
    <property type="molecule type" value="Genomic_DNA"/>
</dbReference>
<accession>A0ABR9XA97</accession>
<feature type="region of interest" description="Disordered" evidence="2">
    <location>
        <begin position="240"/>
        <end position="285"/>
    </location>
</feature>
<feature type="transmembrane region" description="Helical" evidence="1">
    <location>
        <begin position="80"/>
        <end position="100"/>
    </location>
</feature>
<dbReference type="Gene3D" id="2.40.50.1020">
    <property type="entry name" value="LytTr DNA-binding domain"/>
    <property type="match status" value="1"/>
</dbReference>
<feature type="domain" description="HTH LytTR-type" evidence="4">
    <location>
        <begin position="284"/>
        <end position="390"/>
    </location>
</feature>
<comment type="caution">
    <text evidence="5">The sequence shown here is derived from an EMBL/GenBank/DDBJ whole genome shotgun (WGS) entry which is preliminary data.</text>
</comment>
<dbReference type="InterPro" id="IPR005330">
    <property type="entry name" value="MHYT_dom"/>
</dbReference>
<keyword evidence="1" id="KW-0472">Membrane</keyword>
<dbReference type="Pfam" id="PF03707">
    <property type="entry name" value="MHYT"/>
    <property type="match status" value="2"/>
</dbReference>
<feature type="transmembrane region" description="Helical" evidence="1">
    <location>
        <begin position="168"/>
        <end position="188"/>
    </location>
</feature>
<dbReference type="PANTHER" id="PTHR35152">
    <property type="entry name" value="DOMAIN SIGNALLING PROTEIN, PUTATIVE (AFU_ORTHOLOGUE AFUA_5G11310)-RELATED"/>
    <property type="match status" value="1"/>
</dbReference>
<keyword evidence="6" id="KW-1185">Reference proteome</keyword>
<dbReference type="RefSeq" id="WP_194137808.1">
    <property type="nucleotide sequence ID" value="NZ_JADFFK010000036.1"/>
</dbReference>
<dbReference type="Pfam" id="PF04397">
    <property type="entry name" value="LytTR"/>
    <property type="match status" value="1"/>
</dbReference>
<feature type="transmembrane region" description="Helical" evidence="1">
    <location>
        <begin position="107"/>
        <end position="124"/>
    </location>
</feature>
<evidence type="ECO:0000259" key="4">
    <source>
        <dbReference type="PROSITE" id="PS50930"/>
    </source>
</evidence>
<dbReference type="InterPro" id="IPR012073">
    <property type="entry name" value="LytTR_MHYT"/>
</dbReference>
<protein>
    <submittedName>
        <fullName evidence="5">LytTR family transcriptional regulator DNA-binding domain-containing protein</fullName>
    </submittedName>
</protein>
<keyword evidence="5" id="KW-0238">DNA-binding</keyword>
<feature type="transmembrane region" description="Helical" evidence="1">
    <location>
        <begin position="12"/>
        <end position="30"/>
    </location>
</feature>
<dbReference type="SMART" id="SM00850">
    <property type="entry name" value="LytTR"/>
    <property type="match status" value="1"/>
</dbReference>
<dbReference type="InterPro" id="IPR007492">
    <property type="entry name" value="LytTR_DNA-bd_dom"/>
</dbReference>
<evidence type="ECO:0000313" key="5">
    <source>
        <dbReference type="EMBL" id="MBE9640539.1"/>
    </source>
</evidence>
<organism evidence="5 6">
    <name type="scientific">Salipiger mangrovisoli</name>
    <dbReference type="NCBI Taxonomy" id="2865933"/>
    <lineage>
        <taxon>Bacteria</taxon>
        <taxon>Pseudomonadati</taxon>
        <taxon>Pseudomonadota</taxon>
        <taxon>Alphaproteobacteria</taxon>
        <taxon>Rhodobacterales</taxon>
        <taxon>Roseobacteraceae</taxon>
        <taxon>Salipiger</taxon>
    </lineage>
</organism>
<evidence type="ECO:0000256" key="1">
    <source>
        <dbReference type="PROSITE-ProRule" id="PRU00244"/>
    </source>
</evidence>
<feature type="transmembrane region" description="Helical" evidence="1">
    <location>
        <begin position="42"/>
        <end position="74"/>
    </location>
</feature>
<feature type="transmembrane region" description="Helical" evidence="1">
    <location>
        <begin position="136"/>
        <end position="156"/>
    </location>
</feature>
<dbReference type="Proteomes" id="UP000607796">
    <property type="component" value="Unassembled WGS sequence"/>
</dbReference>
<feature type="compositionally biased region" description="Pro residues" evidence="2">
    <location>
        <begin position="245"/>
        <end position="258"/>
    </location>
</feature>
<keyword evidence="1" id="KW-0812">Transmembrane</keyword>
<dbReference type="PANTHER" id="PTHR35152:SF1">
    <property type="entry name" value="DOMAIN SIGNALLING PROTEIN, PUTATIVE (AFU_ORTHOLOGUE AFUA_5G11310)-RELATED"/>
    <property type="match status" value="1"/>
</dbReference>
<sequence>MLDFSHNPWMVAASFAVALFAGFSGLSLLRGASRLGTGQRKLLVVVAAIVLGGGIWSMHFVAMLGLQLPVIFYYDGLNTLISVLVAILMVGLALLLLHFGQRTRLRIALAGVVLGGGIAAMHYIGMLGMQLCGPVFGLPGVAISLVTALGLSNLAIWAAYGTRSKGHILLGTLCFAIAVVTMHFVAMAGTDFYRTEAEGTAGPALSNAILAMLVTLSSFVISGVALLSGVSFFTPPEAPAQAPFPSHPPSPPPAPLEPAAPDGVKSRPSPPTRPREPAPGSLPVPFERDGKIHFADSSSIAALRAEGHYTVIYTGKHKHLCPWSISEACDRLGPYSFLRVHRSYLINPSHVSHFQRTKDTGVCFFKEVETLAKAPVSRSRLADVKTALGV</sequence>
<keyword evidence="1" id="KW-1133">Transmembrane helix</keyword>
<feature type="transmembrane region" description="Helical" evidence="1">
    <location>
        <begin position="208"/>
        <end position="233"/>
    </location>
</feature>
<dbReference type="PROSITE" id="PS50930">
    <property type="entry name" value="HTH_LYTTR"/>
    <property type="match status" value="1"/>
</dbReference>
<evidence type="ECO:0000259" key="3">
    <source>
        <dbReference type="PROSITE" id="PS50924"/>
    </source>
</evidence>
<dbReference type="GO" id="GO:0003677">
    <property type="term" value="F:DNA binding"/>
    <property type="evidence" value="ECO:0007669"/>
    <property type="project" value="UniProtKB-KW"/>
</dbReference>